<evidence type="ECO:0000313" key="2">
    <source>
        <dbReference type="Proteomes" id="UP000789860"/>
    </source>
</evidence>
<organism evidence="1 2">
    <name type="scientific">Scutellospora calospora</name>
    <dbReference type="NCBI Taxonomy" id="85575"/>
    <lineage>
        <taxon>Eukaryota</taxon>
        <taxon>Fungi</taxon>
        <taxon>Fungi incertae sedis</taxon>
        <taxon>Mucoromycota</taxon>
        <taxon>Glomeromycotina</taxon>
        <taxon>Glomeromycetes</taxon>
        <taxon>Diversisporales</taxon>
        <taxon>Gigasporaceae</taxon>
        <taxon>Scutellospora</taxon>
    </lineage>
</organism>
<dbReference type="EMBL" id="CAJVPM010009814">
    <property type="protein sequence ID" value="CAG8567264.1"/>
    <property type="molecule type" value="Genomic_DNA"/>
</dbReference>
<gene>
    <name evidence="1" type="ORF">SCALOS_LOCUS5720</name>
</gene>
<reference evidence="1" key="1">
    <citation type="submission" date="2021-06" db="EMBL/GenBank/DDBJ databases">
        <authorList>
            <person name="Kallberg Y."/>
            <person name="Tangrot J."/>
            <person name="Rosling A."/>
        </authorList>
    </citation>
    <scope>NUCLEOTIDE SEQUENCE</scope>
    <source>
        <strain evidence="1">AU212A</strain>
    </source>
</reference>
<proteinExistence type="predicted"/>
<dbReference type="Proteomes" id="UP000789860">
    <property type="component" value="Unassembled WGS sequence"/>
</dbReference>
<feature type="non-terminal residue" evidence="1">
    <location>
        <position position="1"/>
    </location>
</feature>
<feature type="non-terminal residue" evidence="1">
    <location>
        <position position="43"/>
    </location>
</feature>
<evidence type="ECO:0000313" key="1">
    <source>
        <dbReference type="EMBL" id="CAG8567264.1"/>
    </source>
</evidence>
<keyword evidence="2" id="KW-1185">Reference proteome</keyword>
<name>A0ACA9M4Z3_9GLOM</name>
<accession>A0ACA9M4Z3</accession>
<comment type="caution">
    <text evidence="1">The sequence shown here is derived from an EMBL/GenBank/DDBJ whole genome shotgun (WGS) entry which is preliminary data.</text>
</comment>
<protein>
    <submittedName>
        <fullName evidence="1">10488_t:CDS:1</fullName>
    </submittedName>
</protein>
<sequence>DEAQIVIDKGHLFLLGHEYVHKSDYINTTIFLALDFLLKEEPE</sequence>